<evidence type="ECO:0000313" key="2">
    <source>
        <dbReference type="Proteomes" id="UP000829398"/>
    </source>
</evidence>
<accession>A0ACB8LYW4</accession>
<keyword evidence="1" id="KW-0808">Transferase</keyword>
<keyword evidence="2" id="KW-1185">Reference proteome</keyword>
<comment type="caution">
    <text evidence="1">The sequence shown here is derived from an EMBL/GenBank/DDBJ whole genome shotgun (WGS) entry which is preliminary data.</text>
</comment>
<gene>
    <name evidence="1" type="ORF">KPL71_007395</name>
</gene>
<dbReference type="Proteomes" id="UP000829398">
    <property type="component" value="Chromosome 3"/>
</dbReference>
<proteinExistence type="predicted"/>
<keyword evidence="1" id="KW-0548">Nucleotidyltransferase</keyword>
<name>A0ACB8LYW4_CITSI</name>
<dbReference type="EMBL" id="CM039172">
    <property type="protein sequence ID" value="KAH9778583.1"/>
    <property type="molecule type" value="Genomic_DNA"/>
</dbReference>
<evidence type="ECO:0000313" key="1">
    <source>
        <dbReference type="EMBL" id="KAH9778583.1"/>
    </source>
</evidence>
<keyword evidence="1" id="KW-0695">RNA-directed DNA polymerase</keyword>
<protein>
    <submittedName>
        <fullName evidence="1">Reverse transcriptase domain-containing protein</fullName>
    </submittedName>
</protein>
<sequence>MFRLRGRRDQEGLEAFTEIKKQYNALLHSHEVYWKQRAKTLWLKEGDINSRFFHATASMRKKKNTIDKLRNNQVLSCIEPNISTQHNQLLLEHFTAMDVKDALFSMHPDKSPGPDGMNPAFYQKYWHIVGHDVTDACLNYITHRALPAGLNDTLIVLIPKKTQPEFLTYMRPIALCNSAFVPGRAITDNILISTEIVHYLKRKKQGKTGIAALKIDMSKAYDRIEWLFLKSMMLRMGFDEDWVTLIMMCVSTVSYKVCRNGEEVGPIVPSQGLRQGDPLSPYLFIICAKGLSSLIQNREKAGLIHGVKVARSAPTVSHLFFADDCFLLFKATHNEARIMKSLLAIYGVASGQHVNYHKSVVSFSANMDEISIRQVCGILEVSATCNHGSYLGLPSLIGRKKSAVFGFIKEKVWERLQGWNKKFLSKAGKEIMLKTFAQSILNYAMNIYLLPLELCKELELMMNAYWLHDFNIAMLGKQCWKLITNPNSLVARILKARYYPRSSFVDATVGFNPSYTWRSIMAAKHVVVQELAENIAKVKVNCLMVPGQRRWDTDLVADVFNSRDAALILQVPLSTRQVNDRWFWLADPKGEFTVRSCYNLLNSVSNAPNSKVWKFLWGLEVPGKVKHFLWRALKNILPTADNLLSRRVDVSLICPICSAVNESIFHCLVDCVLAKSCWFMSSLGLDGSCFSFVEWMEQIFTQCRKEDCKLVVMVCWRLWLNRNDKVWNGHSSSARSLVNAAGHYLFSWQEAKRKNFITVEEEQEQLGHGSVCWGKPPQGWLKCNVDAGVFSSQSRCSFRGVIRDSGGAFIAAKCQSFPGLFRPREAEALAVREALSWIKNLQLSKIIVEIDCLNVYSALTNPTTSPNGFGLIIADCQIVAQLIGEVRFSFVRRSANVATHNVARVGGSMSDSGEWRSVPPPWLCPMLNVS</sequence>
<reference evidence="2" key="1">
    <citation type="journal article" date="2023" name="Hortic. Res.">
        <title>A chromosome-level phased genome enabling allele-level studies in sweet orange: a case study on citrus Huanglongbing tolerance.</title>
        <authorList>
            <person name="Wu B."/>
            <person name="Yu Q."/>
            <person name="Deng Z."/>
            <person name="Duan Y."/>
            <person name="Luo F."/>
            <person name="Gmitter F. Jr."/>
        </authorList>
    </citation>
    <scope>NUCLEOTIDE SEQUENCE [LARGE SCALE GENOMIC DNA]</scope>
    <source>
        <strain evidence="2">cv. Valencia</strain>
    </source>
</reference>
<organism evidence="1 2">
    <name type="scientific">Citrus sinensis</name>
    <name type="common">Sweet orange</name>
    <name type="synonym">Citrus aurantium var. sinensis</name>
    <dbReference type="NCBI Taxonomy" id="2711"/>
    <lineage>
        <taxon>Eukaryota</taxon>
        <taxon>Viridiplantae</taxon>
        <taxon>Streptophyta</taxon>
        <taxon>Embryophyta</taxon>
        <taxon>Tracheophyta</taxon>
        <taxon>Spermatophyta</taxon>
        <taxon>Magnoliopsida</taxon>
        <taxon>eudicotyledons</taxon>
        <taxon>Gunneridae</taxon>
        <taxon>Pentapetalae</taxon>
        <taxon>rosids</taxon>
        <taxon>malvids</taxon>
        <taxon>Sapindales</taxon>
        <taxon>Rutaceae</taxon>
        <taxon>Aurantioideae</taxon>
        <taxon>Citrus</taxon>
    </lineage>
</organism>